<name>A0A846XLE0_9NOCA</name>
<keyword evidence="4" id="KW-1185">Reference proteome</keyword>
<dbReference type="Proteomes" id="UP000565715">
    <property type="component" value="Unassembled WGS sequence"/>
</dbReference>
<evidence type="ECO:0000313" key="4">
    <source>
        <dbReference type="Proteomes" id="UP000565715"/>
    </source>
</evidence>
<dbReference type="InterPro" id="IPR056463">
    <property type="entry name" value="DUF7373_C"/>
</dbReference>
<organism evidence="3 4">
    <name type="scientific">Nocardia speluncae</name>
    <dbReference type="NCBI Taxonomy" id="419477"/>
    <lineage>
        <taxon>Bacteria</taxon>
        <taxon>Bacillati</taxon>
        <taxon>Actinomycetota</taxon>
        <taxon>Actinomycetes</taxon>
        <taxon>Mycobacteriales</taxon>
        <taxon>Nocardiaceae</taxon>
        <taxon>Nocardia</taxon>
    </lineage>
</organism>
<accession>A0A846XLE0</accession>
<protein>
    <submittedName>
        <fullName evidence="3">Uncharacterized protein</fullName>
    </submittedName>
</protein>
<dbReference type="RefSeq" id="WP_068041186.1">
    <property type="nucleotide sequence ID" value="NZ_JAAXOO010000008.1"/>
</dbReference>
<sequence>METEPKLTFRRIVDQQNLFTQLNPPQFTENFTVEVPGFVAGWKTRGQRREDELHGRAVTLTVLRYSTPEQATHAANYLTDHYLNGRYPPKGPTSIPDHPSARAYIGKYDGINAWVSQGEYMVEIEVGPGVDIPPDPAPLANTAKSVLDKQFASLEGYRPTPVDMLDDLPVDHEEIIRYTLPAGEKIPEVAIGPDVALHLTERPDLTKRAFQDAGVDLLSLADGDADVTVYRTSDPAAADRLKAFFISQLEPELEPVDSPPGLPTASCVENPEETQSLACYFSNGRYVAYIKDAIQIQELHQKTAAQYLLLNEAPQ</sequence>
<evidence type="ECO:0000259" key="2">
    <source>
        <dbReference type="Pfam" id="PF24092"/>
    </source>
</evidence>
<dbReference type="AlphaFoldDB" id="A0A846XLE0"/>
<dbReference type="InterPro" id="IPR055797">
    <property type="entry name" value="DUF7373"/>
</dbReference>
<reference evidence="3 4" key="1">
    <citation type="submission" date="2020-04" db="EMBL/GenBank/DDBJ databases">
        <title>MicrobeNet Type strains.</title>
        <authorList>
            <person name="Nicholson A.C."/>
        </authorList>
    </citation>
    <scope>NUCLEOTIDE SEQUENCE [LARGE SCALE GENOMIC DNA]</scope>
    <source>
        <strain evidence="3 4">DSM 45078</strain>
    </source>
</reference>
<dbReference type="EMBL" id="JAAXOO010000008">
    <property type="protein sequence ID" value="NKY37098.1"/>
    <property type="molecule type" value="Genomic_DNA"/>
</dbReference>
<evidence type="ECO:0000259" key="1">
    <source>
        <dbReference type="Pfam" id="PF24088"/>
    </source>
</evidence>
<proteinExistence type="predicted"/>
<dbReference type="Pfam" id="PF24092">
    <property type="entry name" value="DUF7373_C"/>
    <property type="match status" value="1"/>
</dbReference>
<dbReference type="Pfam" id="PF24088">
    <property type="entry name" value="DUF7373"/>
    <property type="match status" value="1"/>
</dbReference>
<gene>
    <name evidence="3" type="ORF">HGA13_29110</name>
</gene>
<comment type="caution">
    <text evidence="3">The sequence shown here is derived from an EMBL/GenBank/DDBJ whole genome shotgun (WGS) entry which is preliminary data.</text>
</comment>
<feature type="domain" description="DUF7373" evidence="2">
    <location>
        <begin position="192"/>
        <end position="312"/>
    </location>
</feature>
<evidence type="ECO:0000313" key="3">
    <source>
        <dbReference type="EMBL" id="NKY37098.1"/>
    </source>
</evidence>
<feature type="domain" description="DUF7373" evidence="1">
    <location>
        <begin position="28"/>
        <end position="170"/>
    </location>
</feature>